<gene>
    <name evidence="1" type="ORF">SAMN04487940_101163</name>
</gene>
<proteinExistence type="predicted"/>
<name>A0A975ZLV1_9RHOB</name>
<comment type="caution">
    <text evidence="1">The sequence shown here is derived from an EMBL/GenBank/DDBJ whole genome shotgun (WGS) entry which is preliminary data.</text>
</comment>
<evidence type="ECO:0000313" key="1">
    <source>
        <dbReference type="EMBL" id="SEI54039.1"/>
    </source>
</evidence>
<protein>
    <submittedName>
        <fullName evidence="1">Uncharacterized protein</fullName>
    </submittedName>
</protein>
<evidence type="ECO:0000313" key="2">
    <source>
        <dbReference type="Proteomes" id="UP000182932"/>
    </source>
</evidence>
<reference evidence="1 2" key="1">
    <citation type="submission" date="2016-10" db="EMBL/GenBank/DDBJ databases">
        <authorList>
            <person name="Varghese N."/>
            <person name="Submissions S."/>
        </authorList>
    </citation>
    <scope>NUCLEOTIDE SEQUENCE [LARGE SCALE GENOMIC DNA]</scope>
    <source>
        <strain evidence="1 2">FF3</strain>
    </source>
</reference>
<organism evidence="1 2">
    <name type="scientific">Marinovum algicola</name>
    <dbReference type="NCBI Taxonomy" id="42444"/>
    <lineage>
        <taxon>Bacteria</taxon>
        <taxon>Pseudomonadati</taxon>
        <taxon>Pseudomonadota</taxon>
        <taxon>Alphaproteobacteria</taxon>
        <taxon>Rhodobacterales</taxon>
        <taxon>Roseobacteraceae</taxon>
        <taxon>Marinovum</taxon>
    </lineage>
</organism>
<dbReference type="AlphaFoldDB" id="A0A975ZLV1"/>
<sequence length="45" mass="5024">MKTRFIQSAVQRAQQSKAELPFARGTRRAAAIARRKQAAPLRKSA</sequence>
<dbReference type="EMBL" id="FNYY01000001">
    <property type="protein sequence ID" value="SEI54039.1"/>
    <property type="molecule type" value="Genomic_DNA"/>
</dbReference>
<accession>A0A975ZLV1</accession>
<dbReference type="GeneID" id="80821423"/>
<dbReference type="RefSeq" id="WP_158499006.1">
    <property type="nucleotide sequence ID" value="NZ_CATLQZ010000009.1"/>
</dbReference>
<dbReference type="Proteomes" id="UP000182932">
    <property type="component" value="Unassembled WGS sequence"/>
</dbReference>
<keyword evidence="2" id="KW-1185">Reference proteome</keyword>